<dbReference type="PANTHER" id="PTHR43384">
    <property type="entry name" value="SEPTUM SITE-DETERMINING PROTEIN MIND HOMOLOG, CHLOROPLASTIC-RELATED"/>
    <property type="match status" value="1"/>
</dbReference>
<protein>
    <submittedName>
        <fullName evidence="3">Pilus assembly protein CpaE</fullName>
    </submittedName>
</protein>
<dbReference type="InterPro" id="IPR050625">
    <property type="entry name" value="ParA/MinD_ATPase"/>
</dbReference>
<dbReference type="AlphaFoldDB" id="A0A1H0Z7N3"/>
<proteinExistence type="predicted"/>
<evidence type="ECO:0000256" key="1">
    <source>
        <dbReference type="ARBA" id="ARBA00022741"/>
    </source>
</evidence>
<keyword evidence="2" id="KW-0067">ATP-binding</keyword>
<evidence type="ECO:0000256" key="2">
    <source>
        <dbReference type="ARBA" id="ARBA00022840"/>
    </source>
</evidence>
<gene>
    <name evidence="3" type="ORF">SAMN05216231_1057</name>
</gene>
<dbReference type="PANTHER" id="PTHR43384:SF13">
    <property type="entry name" value="SLR0110 PROTEIN"/>
    <property type="match status" value="1"/>
</dbReference>
<sequence length="271" mass="29614">MAIDTRKKRQIVAVCSATGGQGRTTVTVNLAAFLAARGSNVSIIDGDLQFGDLAMALDLDPILTIKEVAERDDSENSVNYYSTHSTGIDLLAAPKRPEHADMIDSKQISAVIDAIHGTSEVLFVETQAGLTDHALQVIEKADQILVTATPGMASLKNARLMIETFETLGLKDKVRLVINQSTASSVVKKSDIPELVKISEVFYLPYDSKHVSHSLDIGVPIVQSQPKLEFSKGIERLAKKLFAVERSASKKLPFRGLFRIKKSKRLRGKTE</sequence>
<dbReference type="EMBL" id="FNKD01000001">
    <property type="protein sequence ID" value="SDQ23106.1"/>
    <property type="molecule type" value="Genomic_DNA"/>
</dbReference>
<dbReference type="GO" id="GO:0005524">
    <property type="term" value="F:ATP binding"/>
    <property type="evidence" value="ECO:0007669"/>
    <property type="project" value="UniProtKB-KW"/>
</dbReference>
<dbReference type="GO" id="GO:0009898">
    <property type="term" value="C:cytoplasmic side of plasma membrane"/>
    <property type="evidence" value="ECO:0007669"/>
    <property type="project" value="TreeGrafter"/>
</dbReference>
<dbReference type="Gene3D" id="3.40.50.300">
    <property type="entry name" value="P-loop containing nucleotide triphosphate hydrolases"/>
    <property type="match status" value="1"/>
</dbReference>
<dbReference type="SUPFAM" id="SSF52540">
    <property type="entry name" value="P-loop containing nucleoside triphosphate hydrolases"/>
    <property type="match status" value="1"/>
</dbReference>
<keyword evidence="1" id="KW-0547">Nucleotide-binding</keyword>
<dbReference type="GO" id="GO:0005829">
    <property type="term" value="C:cytosol"/>
    <property type="evidence" value="ECO:0007669"/>
    <property type="project" value="TreeGrafter"/>
</dbReference>
<dbReference type="InterPro" id="IPR027417">
    <property type="entry name" value="P-loop_NTPase"/>
</dbReference>
<evidence type="ECO:0000313" key="3">
    <source>
        <dbReference type="EMBL" id="SDQ23106.1"/>
    </source>
</evidence>
<dbReference type="GO" id="GO:0051782">
    <property type="term" value="P:negative regulation of cell division"/>
    <property type="evidence" value="ECO:0007669"/>
    <property type="project" value="TreeGrafter"/>
</dbReference>
<organism evidence="3 4">
    <name type="scientific">Virgibacillus salinus</name>
    <dbReference type="NCBI Taxonomy" id="553311"/>
    <lineage>
        <taxon>Bacteria</taxon>
        <taxon>Bacillati</taxon>
        <taxon>Bacillota</taxon>
        <taxon>Bacilli</taxon>
        <taxon>Bacillales</taxon>
        <taxon>Bacillaceae</taxon>
        <taxon>Virgibacillus</taxon>
    </lineage>
</organism>
<dbReference type="Pfam" id="PF10609">
    <property type="entry name" value="ParA"/>
    <property type="match status" value="1"/>
</dbReference>
<name>A0A1H0Z7N3_9BACI</name>
<evidence type="ECO:0000313" key="4">
    <source>
        <dbReference type="Proteomes" id="UP000199444"/>
    </source>
</evidence>
<reference evidence="3 4" key="1">
    <citation type="submission" date="2016-10" db="EMBL/GenBank/DDBJ databases">
        <authorList>
            <person name="de Groot N.N."/>
        </authorList>
    </citation>
    <scope>NUCLEOTIDE SEQUENCE [LARGE SCALE GENOMIC DNA]</scope>
    <source>
        <strain evidence="3 4">CGMCC 1.10449</strain>
    </source>
</reference>
<keyword evidence="4" id="KW-1185">Reference proteome</keyword>
<accession>A0A1H0Z7N3</accession>
<dbReference type="InterPro" id="IPR033756">
    <property type="entry name" value="YlxH/NBP35"/>
</dbReference>
<dbReference type="GO" id="GO:0016887">
    <property type="term" value="F:ATP hydrolysis activity"/>
    <property type="evidence" value="ECO:0007669"/>
    <property type="project" value="TreeGrafter"/>
</dbReference>
<dbReference type="Proteomes" id="UP000199444">
    <property type="component" value="Unassembled WGS sequence"/>
</dbReference>
<dbReference type="RefSeq" id="WP_092491884.1">
    <property type="nucleotide sequence ID" value="NZ_FNKD01000001.1"/>
</dbReference>
<dbReference type="STRING" id="553311.SAMN05216231_1057"/>